<dbReference type="Proteomes" id="UP000824469">
    <property type="component" value="Unassembled WGS sequence"/>
</dbReference>
<accession>A0AA38G8N6</accession>
<feature type="region of interest" description="Disordered" evidence="1">
    <location>
        <begin position="32"/>
        <end position="54"/>
    </location>
</feature>
<keyword evidence="3" id="KW-1185">Reference proteome</keyword>
<sequence length="54" mass="5272">VDKETIDMLASLGMSDLPGVVKQADPPVGGGFRAGGFQAGGGGFQAGGAPGRRL</sequence>
<feature type="non-terminal residue" evidence="2">
    <location>
        <position position="1"/>
    </location>
</feature>
<reference evidence="2 3" key="1">
    <citation type="journal article" date="2021" name="Nat. Plants">
        <title>The Taxus genome provides insights into paclitaxel biosynthesis.</title>
        <authorList>
            <person name="Xiong X."/>
            <person name="Gou J."/>
            <person name="Liao Q."/>
            <person name="Li Y."/>
            <person name="Zhou Q."/>
            <person name="Bi G."/>
            <person name="Li C."/>
            <person name="Du R."/>
            <person name="Wang X."/>
            <person name="Sun T."/>
            <person name="Guo L."/>
            <person name="Liang H."/>
            <person name="Lu P."/>
            <person name="Wu Y."/>
            <person name="Zhang Z."/>
            <person name="Ro D.K."/>
            <person name="Shang Y."/>
            <person name="Huang S."/>
            <person name="Yan J."/>
        </authorList>
    </citation>
    <scope>NUCLEOTIDE SEQUENCE [LARGE SCALE GENOMIC DNA]</scope>
    <source>
        <strain evidence="2">Ta-2019</strain>
    </source>
</reference>
<dbReference type="AlphaFoldDB" id="A0AA38G8N6"/>
<protein>
    <submittedName>
        <fullName evidence="2">Uncharacterized protein</fullName>
    </submittedName>
</protein>
<evidence type="ECO:0000313" key="3">
    <source>
        <dbReference type="Proteomes" id="UP000824469"/>
    </source>
</evidence>
<gene>
    <name evidence="2" type="ORF">KI387_025051</name>
</gene>
<dbReference type="EMBL" id="JAHRHJ020000005">
    <property type="protein sequence ID" value="KAH9316424.1"/>
    <property type="molecule type" value="Genomic_DNA"/>
</dbReference>
<evidence type="ECO:0000256" key="1">
    <source>
        <dbReference type="SAM" id="MobiDB-lite"/>
    </source>
</evidence>
<organism evidence="2 3">
    <name type="scientific">Taxus chinensis</name>
    <name type="common">Chinese yew</name>
    <name type="synonym">Taxus wallichiana var. chinensis</name>
    <dbReference type="NCBI Taxonomy" id="29808"/>
    <lineage>
        <taxon>Eukaryota</taxon>
        <taxon>Viridiplantae</taxon>
        <taxon>Streptophyta</taxon>
        <taxon>Embryophyta</taxon>
        <taxon>Tracheophyta</taxon>
        <taxon>Spermatophyta</taxon>
        <taxon>Pinopsida</taxon>
        <taxon>Pinidae</taxon>
        <taxon>Conifers II</taxon>
        <taxon>Cupressales</taxon>
        <taxon>Taxaceae</taxon>
        <taxon>Taxus</taxon>
    </lineage>
</organism>
<comment type="caution">
    <text evidence="2">The sequence shown here is derived from an EMBL/GenBank/DDBJ whole genome shotgun (WGS) entry which is preliminary data.</text>
</comment>
<evidence type="ECO:0000313" key="2">
    <source>
        <dbReference type="EMBL" id="KAH9316424.1"/>
    </source>
</evidence>
<name>A0AA38G8N6_TAXCH</name>
<proteinExistence type="predicted"/>